<evidence type="ECO:0000256" key="2">
    <source>
        <dbReference type="SAM" id="MobiDB-lite"/>
    </source>
</evidence>
<dbReference type="AlphaFoldDB" id="A0A7S3D9Y6"/>
<reference evidence="3" key="1">
    <citation type="submission" date="2021-01" db="EMBL/GenBank/DDBJ databases">
        <authorList>
            <person name="Corre E."/>
            <person name="Pelletier E."/>
            <person name="Niang G."/>
            <person name="Scheremetjew M."/>
            <person name="Finn R."/>
            <person name="Kale V."/>
            <person name="Holt S."/>
            <person name="Cochrane G."/>
            <person name="Meng A."/>
            <person name="Brown T."/>
            <person name="Cohen L."/>
        </authorList>
    </citation>
    <scope>NUCLEOTIDE SEQUENCE</scope>
    <source>
        <strain evidence="3">NIES-2562</strain>
    </source>
</reference>
<organism evidence="3">
    <name type="scientific">Palpitomonas bilix</name>
    <dbReference type="NCBI Taxonomy" id="652834"/>
    <lineage>
        <taxon>Eukaryota</taxon>
        <taxon>Eukaryota incertae sedis</taxon>
    </lineage>
</organism>
<dbReference type="EMBL" id="HBIB01020587">
    <property type="protein sequence ID" value="CAE0251108.1"/>
    <property type="molecule type" value="Transcribed_RNA"/>
</dbReference>
<keyword evidence="1" id="KW-0175">Coiled coil</keyword>
<accession>A0A7S3D9Y6</accession>
<feature type="region of interest" description="Disordered" evidence="2">
    <location>
        <begin position="346"/>
        <end position="370"/>
    </location>
</feature>
<feature type="coiled-coil region" evidence="1">
    <location>
        <begin position="251"/>
        <end position="285"/>
    </location>
</feature>
<proteinExistence type="predicted"/>
<protein>
    <submittedName>
        <fullName evidence="3">Uncharacterized protein</fullName>
    </submittedName>
</protein>
<evidence type="ECO:0000256" key="1">
    <source>
        <dbReference type="SAM" id="Coils"/>
    </source>
</evidence>
<sequence length="467" mass="53403">MAADDGRYFMSKQMLGEVVESVETRAEGIDNMVGQYEKAILNTCVFFYRHLKESETELERAKLLLRDLEERRLEHPLPVTDGVQSFDENAPAVGHPLLDIDGRIANVKGRIRDLSKLYDKYGVAAKRVQLCLAPLLRETAGDLPEGADFSTLVEWMQVRGEELGWTSEGIEGATSTTSFTAEEEREERDGAKQKRKLRIQNLRVQTGKLEWLERSPVVGRHEDLFDDMDGSFRVDVLIQIEALVQAYMKRAEESEALLGKASSEIHELQESLQMTDNALDKATEVVNKLALDRETYEKSAKLKEKELSSMWKKNVALVNEKGRLEKEVERLKSAVRELHEQKHYLERQRRRSGGSVRERERSGDEEGSDGLRWSYEDMVETRDAACQAQTEEEDEFDSMIYVRSTGGSFMKLSGEARARSRSFAHHFQLAVMRLFSFGVALWQWMVHAVMKSCKKVKKLFSVPIITP</sequence>
<evidence type="ECO:0000313" key="3">
    <source>
        <dbReference type="EMBL" id="CAE0251108.1"/>
    </source>
</evidence>
<gene>
    <name evidence="3" type="ORF">PBIL07802_LOCUS13315</name>
</gene>
<name>A0A7S3D9Y6_9EUKA</name>